<dbReference type="KEGG" id="hdt:HYPDE_34643"/>
<dbReference type="Gene3D" id="3.40.50.300">
    <property type="entry name" value="P-loop containing nucleotide triphosphate hydrolases"/>
    <property type="match status" value="2"/>
</dbReference>
<evidence type="ECO:0000256" key="2">
    <source>
        <dbReference type="ARBA" id="ARBA00022737"/>
    </source>
</evidence>
<feature type="binding site" evidence="11">
    <location>
        <begin position="38"/>
        <end position="45"/>
    </location>
    <ligand>
        <name>ATP</name>
        <dbReference type="ChEBI" id="CHEBI:30616"/>
        <label>1</label>
    </ligand>
</feature>
<evidence type="ECO:0000256" key="8">
    <source>
        <dbReference type="ARBA" id="ARBA00023204"/>
    </source>
</evidence>
<dbReference type="SMART" id="SM00382">
    <property type="entry name" value="AAA"/>
    <property type="match status" value="2"/>
</dbReference>
<dbReference type="STRING" id="670307.HYPDE_34643"/>
<dbReference type="EMBL" id="CP005587">
    <property type="protein sequence ID" value="AGK58600.1"/>
    <property type="molecule type" value="Genomic_DNA"/>
</dbReference>
<protein>
    <recommendedName>
        <fullName evidence="11">ATP-binding protein Uup</fullName>
        <ecNumber evidence="11">3.6.1.-</ecNumber>
    </recommendedName>
</protein>
<evidence type="ECO:0000256" key="5">
    <source>
        <dbReference type="ARBA" id="ARBA00022801"/>
    </source>
</evidence>
<keyword evidence="6 11" id="KW-0067">ATP-binding</keyword>
<feature type="binding site" evidence="11">
    <location>
        <begin position="315"/>
        <end position="322"/>
    </location>
    <ligand>
        <name>ATP</name>
        <dbReference type="ChEBI" id="CHEBI:30616"/>
        <label>2</label>
    </ligand>
</feature>
<feature type="coiled-coil region" evidence="11">
    <location>
        <begin position="565"/>
        <end position="606"/>
    </location>
</feature>
<evidence type="ECO:0000256" key="1">
    <source>
        <dbReference type="ARBA" id="ARBA00022490"/>
    </source>
</evidence>
<dbReference type="InterPro" id="IPR003593">
    <property type="entry name" value="AAA+_ATPase"/>
</dbReference>
<evidence type="ECO:0000256" key="3">
    <source>
        <dbReference type="ARBA" id="ARBA00022741"/>
    </source>
</evidence>
<keyword evidence="8 11" id="KW-0234">DNA repair</keyword>
<keyword evidence="3 11" id="KW-0547">Nucleotide-binding</keyword>
<comment type="function">
    <text evidence="11">Probably plays a role in ribosome assembly or function. May be involved in resolution of branched DNA intermediates that result from template switching in postreplication gaps. Binds DNA and has ATPase activity.</text>
</comment>
<gene>
    <name evidence="11" type="primary">uup</name>
    <name evidence="13" type="ORF">HYPDE_34643</name>
</gene>
<dbReference type="InterPro" id="IPR051309">
    <property type="entry name" value="ABCF_ATPase"/>
</dbReference>
<proteinExistence type="inferred from homology"/>
<keyword evidence="11" id="KW-0175">Coiled coil</keyword>
<evidence type="ECO:0000256" key="11">
    <source>
        <dbReference type="HAMAP-Rule" id="MF_00848"/>
    </source>
</evidence>
<dbReference type="OrthoDB" id="9808609at2"/>
<dbReference type="RefSeq" id="WP_015598623.1">
    <property type="nucleotide sequence ID" value="NC_021172.1"/>
</dbReference>
<dbReference type="GO" id="GO:0006281">
    <property type="term" value="P:DNA repair"/>
    <property type="evidence" value="ECO:0007669"/>
    <property type="project" value="UniProtKB-KW"/>
</dbReference>
<dbReference type="SUPFAM" id="SSF52540">
    <property type="entry name" value="P-loop containing nucleoside triphosphate hydrolases"/>
    <property type="match status" value="2"/>
</dbReference>
<dbReference type="GO" id="GO:0016887">
    <property type="term" value="F:ATP hydrolysis activity"/>
    <property type="evidence" value="ECO:0007669"/>
    <property type="project" value="UniProtKB-UniRule"/>
</dbReference>
<evidence type="ECO:0000256" key="6">
    <source>
        <dbReference type="ARBA" id="ARBA00022840"/>
    </source>
</evidence>
<dbReference type="AlphaFoldDB" id="N0BER3"/>
<evidence type="ECO:0000256" key="9">
    <source>
        <dbReference type="ARBA" id="ARBA00049360"/>
    </source>
</evidence>
<feature type="domain" description="ABC transporter" evidence="12">
    <location>
        <begin position="283"/>
        <end position="521"/>
    </location>
</feature>
<comment type="catalytic activity">
    <reaction evidence="9 11">
        <text>ATP + H2O = ADP + phosphate + H(+)</text>
        <dbReference type="Rhea" id="RHEA:13065"/>
        <dbReference type="ChEBI" id="CHEBI:15377"/>
        <dbReference type="ChEBI" id="CHEBI:15378"/>
        <dbReference type="ChEBI" id="CHEBI:30616"/>
        <dbReference type="ChEBI" id="CHEBI:43474"/>
        <dbReference type="ChEBI" id="CHEBI:456216"/>
    </reaction>
</comment>
<keyword evidence="1 11" id="KW-0963">Cytoplasm</keyword>
<dbReference type="eggNOG" id="COG0488">
    <property type="taxonomic scope" value="Bacteria"/>
</dbReference>
<dbReference type="InterPro" id="IPR003439">
    <property type="entry name" value="ABC_transporter-like_ATP-bd"/>
</dbReference>
<evidence type="ECO:0000259" key="12">
    <source>
        <dbReference type="PROSITE" id="PS50893"/>
    </source>
</evidence>
<dbReference type="Pfam" id="PF16326">
    <property type="entry name" value="ABC_tran_CTD"/>
    <property type="match status" value="1"/>
</dbReference>
<comment type="subcellular location">
    <subcellularLocation>
        <location evidence="11">Cytoplasm</location>
    </subcellularLocation>
    <text evidence="11">Associates with ribosomes.</text>
</comment>
<dbReference type="Pfam" id="PF00005">
    <property type="entry name" value="ABC_tran"/>
    <property type="match status" value="2"/>
</dbReference>
<dbReference type="CDD" id="cd03221">
    <property type="entry name" value="ABCF_EF-3"/>
    <property type="match status" value="2"/>
</dbReference>
<evidence type="ECO:0000256" key="4">
    <source>
        <dbReference type="ARBA" id="ARBA00022763"/>
    </source>
</evidence>
<reference evidence="13 14" key="1">
    <citation type="journal article" date="2013" name="Genome Announc.">
        <title>Genome sequences for three denitrifying bacterial strains isolated from a uranium- and nitrate-contaminated subsurface environment.</title>
        <authorList>
            <person name="Venkatramanan R."/>
            <person name="Prakash O."/>
            <person name="Woyke T."/>
            <person name="Chain P."/>
            <person name="Goodwin L.A."/>
            <person name="Watson D."/>
            <person name="Brooks S."/>
            <person name="Kostka J.E."/>
            <person name="Green S.J."/>
        </authorList>
    </citation>
    <scope>NUCLEOTIDE SEQUENCE [LARGE SCALE GENOMIC DNA]</scope>
    <source>
        <strain evidence="13 14">1NES1</strain>
    </source>
</reference>
<keyword evidence="4 11" id="KW-0227">DNA damage</keyword>
<dbReference type="PANTHER" id="PTHR42855">
    <property type="entry name" value="ABC TRANSPORTER ATP-BINDING SUBUNIT"/>
    <property type="match status" value="1"/>
</dbReference>
<dbReference type="EC" id="3.6.1.-" evidence="11"/>
<sequence>MAPPLLTLKDIHLTFGGTPLLEGAELTAAPGDRICLVGRNGSGKSTLLKVAAGLVTPDRGERFSHPGARIRYLPQEADFNGYDTVRAYVEAGLGPADDPYAAEYLIGELGLSGDDNPEQLSGGEARRAALARVLVAKPDILLLDEPTNHLDLTAIEWLETTLQASRSALLLISHDRRFLETLSRATVWLDRGKTRRLEQGFAAFEDWRDKVLEEEEIERHKLDRKIVREDQWMHGGVTGRRKRNVRRVRELKAMRQEVRDRRYAVGSVRLDAAEGSLSGKLVVETSGVSKSYDGRDIVSDLNLRVMRGDRLGIVGPNGAGKTTLIKLLTGQIIPDSGTIRHGANLEIVALDQRRDELNPNWTVSDALTGGRGDQVVINGKARHVASYMKDFLFLPEQRLSPIRVLSGGERARLMLARALAKPSNVLVLDEPTNDLDLETLDLLQELLSDYPGTLLLVSHDRDFLDRIVTSVLAPTGNGRWTEYAGGYSDMLAQRKGDDLKKASKAESAPAVRKSADDVAAVAPSAPKTKLSYKEKHALSVLPDEIAKLETEITTLSAKLADAGLYARDRTAFEKANARLADAQRQLEDAETQWLELEEKRAAIEGAG</sequence>
<accession>N0BER3</accession>
<dbReference type="InterPro" id="IPR017871">
    <property type="entry name" value="ABC_transporter-like_CS"/>
</dbReference>
<organism evidence="13 14">
    <name type="scientific">Hyphomicrobium denitrificans 1NES1</name>
    <dbReference type="NCBI Taxonomy" id="670307"/>
    <lineage>
        <taxon>Bacteria</taxon>
        <taxon>Pseudomonadati</taxon>
        <taxon>Pseudomonadota</taxon>
        <taxon>Alphaproteobacteria</taxon>
        <taxon>Hyphomicrobiales</taxon>
        <taxon>Hyphomicrobiaceae</taxon>
        <taxon>Hyphomicrobium</taxon>
    </lineage>
</organism>
<dbReference type="GO" id="GO:0005737">
    <property type="term" value="C:cytoplasm"/>
    <property type="evidence" value="ECO:0007669"/>
    <property type="project" value="UniProtKB-SubCell"/>
</dbReference>
<dbReference type="InterPro" id="IPR027417">
    <property type="entry name" value="P-loop_NTPase"/>
</dbReference>
<dbReference type="GO" id="GO:0043022">
    <property type="term" value="F:ribosome binding"/>
    <property type="evidence" value="ECO:0007669"/>
    <property type="project" value="UniProtKB-UniRule"/>
</dbReference>
<dbReference type="HOGENOM" id="CLU_000604_36_0_5"/>
<comment type="similarity">
    <text evidence="10 11">Belongs to the ABC transporter superfamily. ABCF family. Uup subfamily.</text>
</comment>
<evidence type="ECO:0000256" key="10">
    <source>
        <dbReference type="ARBA" id="ARBA00061478"/>
    </source>
</evidence>
<keyword evidence="14" id="KW-1185">Reference proteome</keyword>
<dbReference type="Proteomes" id="UP000005952">
    <property type="component" value="Chromosome"/>
</dbReference>
<keyword evidence="5 11" id="KW-0378">Hydrolase</keyword>
<feature type="domain" description="ABC transporter" evidence="12">
    <location>
        <begin position="6"/>
        <end position="216"/>
    </location>
</feature>
<keyword evidence="7 11" id="KW-0238">DNA-binding</keyword>
<dbReference type="HAMAP" id="MF_00848">
    <property type="entry name" value="Uup"/>
    <property type="match status" value="1"/>
</dbReference>
<dbReference type="InterPro" id="IPR043686">
    <property type="entry name" value="Uup"/>
</dbReference>
<evidence type="ECO:0000256" key="7">
    <source>
        <dbReference type="ARBA" id="ARBA00023125"/>
    </source>
</evidence>
<dbReference type="InterPro" id="IPR037118">
    <property type="entry name" value="Val-tRNA_synth_C_sf"/>
</dbReference>
<keyword evidence="2 11" id="KW-0677">Repeat</keyword>
<dbReference type="PANTHER" id="PTHR42855:SF1">
    <property type="entry name" value="ABC TRANSPORTER DOMAIN-CONTAINING PROTEIN"/>
    <property type="match status" value="1"/>
</dbReference>
<dbReference type="GO" id="GO:0005524">
    <property type="term" value="F:ATP binding"/>
    <property type="evidence" value="ECO:0007669"/>
    <property type="project" value="UniProtKB-UniRule"/>
</dbReference>
<dbReference type="GO" id="GO:0003677">
    <property type="term" value="F:DNA binding"/>
    <property type="evidence" value="ECO:0007669"/>
    <property type="project" value="UniProtKB-UniRule"/>
</dbReference>
<evidence type="ECO:0000313" key="13">
    <source>
        <dbReference type="EMBL" id="AGK58600.1"/>
    </source>
</evidence>
<evidence type="ECO:0000313" key="14">
    <source>
        <dbReference type="Proteomes" id="UP000005952"/>
    </source>
</evidence>
<name>N0BER3_9HYPH</name>
<dbReference type="FunFam" id="3.40.50.300:FF:000309">
    <property type="entry name" value="ABC transporter ATP-binding protein"/>
    <property type="match status" value="1"/>
</dbReference>
<dbReference type="InterPro" id="IPR032524">
    <property type="entry name" value="ABC_tran_C"/>
</dbReference>
<dbReference type="PROSITE" id="PS50893">
    <property type="entry name" value="ABC_TRANSPORTER_2"/>
    <property type="match status" value="2"/>
</dbReference>
<dbReference type="PROSITE" id="PS00211">
    <property type="entry name" value="ABC_TRANSPORTER_1"/>
    <property type="match status" value="2"/>
</dbReference>
<dbReference type="Gene3D" id="1.10.287.380">
    <property type="entry name" value="Valyl-tRNA synthetase, C-terminal domain"/>
    <property type="match status" value="1"/>
</dbReference>